<accession>A0A8D8W7P1</accession>
<evidence type="ECO:0000313" key="2">
    <source>
        <dbReference type="EMBL" id="CAG6650143.1"/>
    </source>
</evidence>
<organism evidence="2">
    <name type="scientific">Cacopsylla melanoneura</name>
    <dbReference type="NCBI Taxonomy" id="428564"/>
    <lineage>
        <taxon>Eukaryota</taxon>
        <taxon>Metazoa</taxon>
        <taxon>Ecdysozoa</taxon>
        <taxon>Arthropoda</taxon>
        <taxon>Hexapoda</taxon>
        <taxon>Insecta</taxon>
        <taxon>Pterygota</taxon>
        <taxon>Neoptera</taxon>
        <taxon>Paraneoptera</taxon>
        <taxon>Hemiptera</taxon>
        <taxon>Sternorrhyncha</taxon>
        <taxon>Psylloidea</taxon>
        <taxon>Psyllidae</taxon>
        <taxon>Psyllinae</taxon>
        <taxon>Cacopsylla</taxon>
    </lineage>
</organism>
<sequence>MYRYILRNGVYIMFAIAYTAFMIFPFEYFDPLKHPLPKSATPLRRLFTLLGTNCGPEKVHFYLFKLLAAIFADKCEISFPFSAKMAFRIFMFSSFLLMQN</sequence>
<dbReference type="AlphaFoldDB" id="A0A8D8W7P1"/>
<protein>
    <submittedName>
        <fullName evidence="2">Uncharacterized protein</fullName>
    </submittedName>
</protein>
<feature type="transmembrane region" description="Helical" evidence="1">
    <location>
        <begin position="9"/>
        <end position="29"/>
    </location>
</feature>
<evidence type="ECO:0000256" key="1">
    <source>
        <dbReference type="SAM" id="Phobius"/>
    </source>
</evidence>
<reference evidence="2" key="1">
    <citation type="submission" date="2021-05" db="EMBL/GenBank/DDBJ databases">
        <authorList>
            <person name="Alioto T."/>
            <person name="Alioto T."/>
            <person name="Gomez Garrido J."/>
        </authorList>
    </citation>
    <scope>NUCLEOTIDE SEQUENCE</scope>
</reference>
<keyword evidence="1" id="KW-0472">Membrane</keyword>
<keyword evidence="1" id="KW-1133">Transmembrane helix</keyword>
<name>A0A8D8W7P1_9HEMI</name>
<keyword evidence="1" id="KW-0812">Transmembrane</keyword>
<dbReference type="EMBL" id="HBUF01161029">
    <property type="protein sequence ID" value="CAG6650143.1"/>
    <property type="molecule type" value="Transcribed_RNA"/>
</dbReference>
<proteinExistence type="predicted"/>